<accession>A0A077ZRH9</accession>
<evidence type="ECO:0000313" key="5">
    <source>
        <dbReference type="EMBL" id="CDW72069.1"/>
    </source>
</evidence>
<evidence type="ECO:0000256" key="1">
    <source>
        <dbReference type="ARBA" id="ARBA00008455"/>
    </source>
</evidence>
<dbReference type="InterPro" id="IPR000169">
    <property type="entry name" value="Pept_cys_AS"/>
</dbReference>
<dbReference type="SMART" id="SM00645">
    <property type="entry name" value="Pept_C1"/>
    <property type="match status" value="1"/>
</dbReference>
<dbReference type="InterPro" id="IPR025660">
    <property type="entry name" value="Pept_his_AS"/>
</dbReference>
<feature type="compositionally biased region" description="Low complexity" evidence="3">
    <location>
        <begin position="30"/>
        <end position="40"/>
    </location>
</feature>
<keyword evidence="2" id="KW-0865">Zymogen</keyword>
<name>A0A077ZRH9_STYLE</name>
<dbReference type="Pfam" id="PF00112">
    <property type="entry name" value="Peptidase_C1"/>
    <property type="match status" value="1"/>
</dbReference>
<dbReference type="InterPro" id="IPR013128">
    <property type="entry name" value="Peptidase_C1A"/>
</dbReference>
<keyword evidence="6" id="KW-1185">Reference proteome</keyword>
<dbReference type="InterPro" id="IPR000668">
    <property type="entry name" value="Peptidase_C1A_C"/>
</dbReference>
<gene>
    <name evidence="5" type="primary">Contig9713.g10390</name>
    <name evidence="5" type="ORF">STYLEM_1023</name>
</gene>
<dbReference type="InParanoid" id="A0A077ZRH9"/>
<proteinExistence type="inferred from homology"/>
<reference evidence="5 6" key="1">
    <citation type="submission" date="2014-06" db="EMBL/GenBank/DDBJ databases">
        <authorList>
            <person name="Swart Estienne"/>
        </authorList>
    </citation>
    <scope>NUCLEOTIDE SEQUENCE [LARGE SCALE GENOMIC DNA]</scope>
    <source>
        <strain evidence="5 6">130c</strain>
    </source>
</reference>
<dbReference type="PRINTS" id="PR00705">
    <property type="entry name" value="PAPAIN"/>
</dbReference>
<evidence type="ECO:0000259" key="4">
    <source>
        <dbReference type="SMART" id="SM00645"/>
    </source>
</evidence>
<sequence>MNPEKNPLKSFSVEQIKSLLGVKLPKDYDPTQQTQLDTQPSKSPFQLQAAGAIKGRNSGSNSIMNRLPYDLDNRKRYPDCVNPIRDQMKCGSCWAFSSTNMLAERICVATKGAKKPILSPQNLVSCYNPTDWGCDGGYVDETFKHLEDAGVNTDDCMPYQSGNGTNVQCPAQCANSDLITNTFKCKSGSTQNVSLRCHSNNSLQQLRSEEQLKNYLYYKGSLVAQFDVYSDFLNYGSGVYYHLTGDFVGRHAVKMIGYGVEAGIKYYLCANQWGTEWGDKGYFKIRVGDVKIDQDAYGCDPVV</sequence>
<organism evidence="5 6">
    <name type="scientific">Stylonychia lemnae</name>
    <name type="common">Ciliate</name>
    <dbReference type="NCBI Taxonomy" id="5949"/>
    <lineage>
        <taxon>Eukaryota</taxon>
        <taxon>Sar</taxon>
        <taxon>Alveolata</taxon>
        <taxon>Ciliophora</taxon>
        <taxon>Intramacronucleata</taxon>
        <taxon>Spirotrichea</taxon>
        <taxon>Stichotrichia</taxon>
        <taxon>Sporadotrichida</taxon>
        <taxon>Oxytrichidae</taxon>
        <taxon>Stylonychinae</taxon>
        <taxon>Stylonychia</taxon>
    </lineage>
</organism>
<dbReference type="AlphaFoldDB" id="A0A077ZRH9"/>
<feature type="domain" description="Peptidase C1A papain C-terminal" evidence="4">
    <location>
        <begin position="67"/>
        <end position="300"/>
    </location>
</feature>
<evidence type="ECO:0000256" key="3">
    <source>
        <dbReference type="SAM" id="MobiDB-lite"/>
    </source>
</evidence>
<comment type="similarity">
    <text evidence="1">Belongs to the peptidase C1 family.</text>
</comment>
<dbReference type="PROSITE" id="PS00639">
    <property type="entry name" value="THIOL_PROTEASE_HIS"/>
    <property type="match status" value="1"/>
</dbReference>
<dbReference type="InterPro" id="IPR038765">
    <property type="entry name" value="Papain-like_cys_pep_sf"/>
</dbReference>
<dbReference type="PANTHER" id="PTHR12411">
    <property type="entry name" value="CYSTEINE PROTEASE FAMILY C1-RELATED"/>
    <property type="match status" value="1"/>
</dbReference>
<dbReference type="PROSITE" id="PS00139">
    <property type="entry name" value="THIOL_PROTEASE_CYS"/>
    <property type="match status" value="1"/>
</dbReference>
<evidence type="ECO:0000256" key="2">
    <source>
        <dbReference type="ARBA" id="ARBA00023145"/>
    </source>
</evidence>
<dbReference type="SUPFAM" id="SSF54001">
    <property type="entry name" value="Cysteine proteinases"/>
    <property type="match status" value="1"/>
</dbReference>
<dbReference type="Gene3D" id="3.90.70.10">
    <property type="entry name" value="Cysteine proteinases"/>
    <property type="match status" value="1"/>
</dbReference>
<evidence type="ECO:0000313" key="6">
    <source>
        <dbReference type="Proteomes" id="UP000039865"/>
    </source>
</evidence>
<protein>
    <submittedName>
        <fullName evidence="5">Cathepsin b</fullName>
    </submittedName>
</protein>
<dbReference type="OrthoDB" id="640249at2759"/>
<dbReference type="Proteomes" id="UP000039865">
    <property type="component" value="Unassembled WGS sequence"/>
</dbReference>
<dbReference type="EMBL" id="CCKQ01000980">
    <property type="protein sequence ID" value="CDW72069.1"/>
    <property type="molecule type" value="Genomic_DNA"/>
</dbReference>
<dbReference type="MEROPS" id="C01.A56"/>
<dbReference type="GO" id="GO:0008234">
    <property type="term" value="F:cysteine-type peptidase activity"/>
    <property type="evidence" value="ECO:0007669"/>
    <property type="project" value="InterPro"/>
</dbReference>
<dbReference type="GO" id="GO:0006508">
    <property type="term" value="P:proteolysis"/>
    <property type="evidence" value="ECO:0007669"/>
    <property type="project" value="InterPro"/>
</dbReference>
<feature type="region of interest" description="Disordered" evidence="3">
    <location>
        <begin position="24"/>
        <end position="45"/>
    </location>
</feature>